<protein>
    <submittedName>
        <fullName evidence="6">NitT/TauT family transport system ATP-binding protein</fullName>
    </submittedName>
</protein>
<dbReference type="InterPro" id="IPR044527">
    <property type="entry name" value="NrtA/CpmA_ABC-bd_dom"/>
</dbReference>
<evidence type="ECO:0000256" key="5">
    <source>
        <dbReference type="ARBA" id="ARBA00023136"/>
    </source>
</evidence>
<comment type="caution">
    <text evidence="6">The sequence shown here is derived from an EMBL/GenBank/DDBJ whole genome shotgun (WGS) entry which is preliminary data.</text>
</comment>
<evidence type="ECO:0000256" key="4">
    <source>
        <dbReference type="ARBA" id="ARBA00022519"/>
    </source>
</evidence>
<evidence type="ECO:0000256" key="2">
    <source>
        <dbReference type="ARBA" id="ARBA00022448"/>
    </source>
</evidence>
<comment type="subcellular location">
    <subcellularLocation>
        <location evidence="1">Endomembrane system</location>
    </subcellularLocation>
</comment>
<dbReference type="CDD" id="cd13553">
    <property type="entry name" value="PBP2_NrtA_CpmA_like"/>
    <property type="match status" value="1"/>
</dbReference>
<organism evidence="6 7">
    <name type="scientific">Acinetobacter calcoaceticus</name>
    <dbReference type="NCBI Taxonomy" id="471"/>
    <lineage>
        <taxon>Bacteria</taxon>
        <taxon>Pseudomonadati</taxon>
        <taxon>Pseudomonadota</taxon>
        <taxon>Gammaproteobacteria</taxon>
        <taxon>Moraxellales</taxon>
        <taxon>Moraxellaceae</taxon>
        <taxon>Acinetobacter</taxon>
        <taxon>Acinetobacter calcoaceticus/baumannii complex</taxon>
    </lineage>
</organism>
<evidence type="ECO:0000313" key="6">
    <source>
        <dbReference type="EMBL" id="TCM67501.1"/>
    </source>
</evidence>
<dbReference type="GO" id="GO:0005524">
    <property type="term" value="F:ATP binding"/>
    <property type="evidence" value="ECO:0007669"/>
    <property type="project" value="UniProtKB-KW"/>
</dbReference>
<dbReference type="Proteomes" id="UP000294963">
    <property type="component" value="Unassembled WGS sequence"/>
</dbReference>
<sequence>MQQLEKSQIQIGYIPLLDCIAILWAQHRGYFKAQGLEVTLMQEPSWASLRDRLAFGVLDAAHCLSAMLPAAAIGSDQLGIPLQTSLNLSVNQAFISLSQQLCDQLNISASDSATESAEKVCAAIKSGQSIKLAHVFKHSLHHYCLRHWLALADQEIAADIALMTSPPPYMVEGIAKQVFDGFCVSEPWNIQAQIQGHSLIIASGAEICPDVADKVLAVTQDWALKHPRTLHAMTQAIHIAQLELQQLPDLSEVLALLSQYHILRFTCSDRVHVQTFHHLQHTIRQFIVARSTPQQADFVWLIEQMQLSDQLELSPIQIERIAKDCIVTRR</sequence>
<keyword evidence="2" id="KW-0813">Transport</keyword>
<dbReference type="GO" id="GO:0012505">
    <property type="term" value="C:endomembrane system"/>
    <property type="evidence" value="ECO:0007669"/>
    <property type="project" value="UniProtKB-SubCell"/>
</dbReference>
<dbReference type="AlphaFoldDB" id="A0A4R1XWH0"/>
<dbReference type="EMBL" id="SLVJ01000008">
    <property type="protein sequence ID" value="TCM67501.1"/>
    <property type="molecule type" value="Genomic_DNA"/>
</dbReference>
<keyword evidence="7" id="KW-1185">Reference proteome</keyword>
<dbReference type="Gene3D" id="3.40.190.10">
    <property type="entry name" value="Periplasmic binding protein-like II"/>
    <property type="match status" value="2"/>
</dbReference>
<gene>
    <name evidence="6" type="ORF">EC844_10815</name>
</gene>
<keyword evidence="3" id="KW-1003">Cell membrane</keyword>
<keyword evidence="4" id="KW-0997">Cell inner membrane</keyword>
<keyword evidence="6" id="KW-0067">ATP-binding</keyword>
<evidence type="ECO:0000256" key="1">
    <source>
        <dbReference type="ARBA" id="ARBA00004308"/>
    </source>
</evidence>
<evidence type="ECO:0000313" key="7">
    <source>
        <dbReference type="Proteomes" id="UP000294963"/>
    </source>
</evidence>
<dbReference type="OrthoDB" id="9815454at2"/>
<reference evidence="6 7" key="1">
    <citation type="submission" date="2019-03" db="EMBL/GenBank/DDBJ databases">
        <title>Genomic analyses of the natural microbiome of Caenorhabditis elegans.</title>
        <authorList>
            <person name="Samuel B."/>
        </authorList>
    </citation>
    <scope>NUCLEOTIDE SEQUENCE [LARGE SCALE GENOMIC DNA]</scope>
    <source>
        <strain evidence="6 7">JUb89</strain>
    </source>
</reference>
<evidence type="ECO:0000256" key="3">
    <source>
        <dbReference type="ARBA" id="ARBA00022475"/>
    </source>
</evidence>
<keyword evidence="5" id="KW-0472">Membrane</keyword>
<accession>A0A4R1XWH0</accession>
<keyword evidence="6" id="KW-0547">Nucleotide-binding</keyword>
<dbReference type="SUPFAM" id="SSF53850">
    <property type="entry name" value="Periplasmic binding protein-like II"/>
    <property type="match status" value="1"/>
</dbReference>
<dbReference type="PANTHER" id="PTHR30024:SF43">
    <property type="entry name" value="BLL4572 PROTEIN"/>
    <property type="match status" value="1"/>
</dbReference>
<dbReference type="PANTHER" id="PTHR30024">
    <property type="entry name" value="ALIPHATIC SULFONATES-BINDING PROTEIN-RELATED"/>
    <property type="match status" value="1"/>
</dbReference>
<proteinExistence type="predicted"/>
<name>A0A4R1XWH0_ACICA</name>
<dbReference type="Pfam" id="PF13379">
    <property type="entry name" value="NMT1_2"/>
    <property type="match status" value="1"/>
</dbReference>